<keyword evidence="6 8" id="KW-0539">Nucleus</keyword>
<proteinExistence type="inferred from homology"/>
<comment type="subcellular location">
    <subcellularLocation>
        <location evidence="1 8">Nucleus</location>
    </subcellularLocation>
</comment>
<dbReference type="Proteomes" id="UP000233524">
    <property type="component" value="Unassembled WGS sequence"/>
</dbReference>
<evidence type="ECO:0000313" key="10">
    <source>
        <dbReference type="EMBL" id="PKS09309.1"/>
    </source>
</evidence>
<accession>A0A2N3NA47</accession>
<dbReference type="PANTHER" id="PTHR13208:SF2">
    <property type="entry name" value="MEDIATOR OF RNA POLYMERASE II TRANSCRIPTION SUBUNIT 4"/>
    <property type="match status" value="1"/>
</dbReference>
<reference evidence="10 11" key="1">
    <citation type="journal article" date="2017" name="G3 (Bethesda)">
        <title>First Draft Genome Sequence of the Pathogenic Fungus Lomentospora prolificans (Formerly Scedosporium prolificans).</title>
        <authorList>
            <person name="Luo R."/>
            <person name="Zimin A."/>
            <person name="Workman R."/>
            <person name="Fan Y."/>
            <person name="Pertea G."/>
            <person name="Grossman N."/>
            <person name="Wear M.P."/>
            <person name="Jia B."/>
            <person name="Miller H."/>
            <person name="Casadevall A."/>
            <person name="Timp W."/>
            <person name="Zhang S.X."/>
            <person name="Salzberg S.L."/>
        </authorList>
    </citation>
    <scope>NUCLEOTIDE SEQUENCE [LARGE SCALE GENOMIC DNA]</scope>
    <source>
        <strain evidence="10 11">JHH-5317</strain>
    </source>
</reference>
<feature type="compositionally biased region" description="Basic and acidic residues" evidence="9">
    <location>
        <begin position="239"/>
        <end position="292"/>
    </location>
</feature>
<dbReference type="GO" id="GO:0070847">
    <property type="term" value="C:core mediator complex"/>
    <property type="evidence" value="ECO:0007669"/>
    <property type="project" value="TreeGrafter"/>
</dbReference>
<name>A0A2N3NA47_9PEZI</name>
<dbReference type="GO" id="GO:0003712">
    <property type="term" value="F:transcription coregulator activity"/>
    <property type="evidence" value="ECO:0007669"/>
    <property type="project" value="InterPro"/>
</dbReference>
<feature type="compositionally biased region" description="Low complexity" evidence="9">
    <location>
        <begin position="154"/>
        <end position="183"/>
    </location>
</feature>
<keyword evidence="4 8" id="KW-0805">Transcription regulation</keyword>
<comment type="subunit">
    <text evidence="8">Component of the Mediator complex.</text>
</comment>
<dbReference type="InterPro" id="IPR019258">
    <property type="entry name" value="Mediator_Med4"/>
</dbReference>
<dbReference type="STRING" id="41688.A0A2N3NA47"/>
<dbReference type="InParanoid" id="A0A2N3NA47"/>
<comment type="caution">
    <text evidence="10">The sequence shown here is derived from an EMBL/GenBank/DDBJ whole genome shotgun (WGS) entry which is preliminary data.</text>
</comment>
<dbReference type="GO" id="GO:0016592">
    <property type="term" value="C:mediator complex"/>
    <property type="evidence" value="ECO:0007669"/>
    <property type="project" value="InterPro"/>
</dbReference>
<evidence type="ECO:0000313" key="11">
    <source>
        <dbReference type="Proteomes" id="UP000233524"/>
    </source>
</evidence>
<gene>
    <name evidence="8" type="primary">MED4</name>
    <name evidence="10" type="ORF">jhhlp_003923</name>
</gene>
<feature type="compositionally biased region" description="Polar residues" evidence="9">
    <location>
        <begin position="297"/>
        <end position="309"/>
    </location>
</feature>
<comment type="function">
    <text evidence="8">Component of the Mediator complex, a coactivator involved in the regulated transcription of nearly all RNA polymerase II-dependent genes. Mediator functions as a bridge to convey information from gene-specific regulatory proteins to the basal RNA polymerase II transcription machinery. Mediator is recruited to promoters by direct interactions with regulatory proteins and serves as a scaffold for the assembly of a functional preinitiation complex with RNA polymerase II and the general transcription factors.</text>
</comment>
<keyword evidence="11" id="KW-1185">Reference proteome</keyword>
<feature type="region of interest" description="Disordered" evidence="9">
    <location>
        <begin position="120"/>
        <end position="183"/>
    </location>
</feature>
<dbReference type="EMBL" id="NLAX01000010">
    <property type="protein sequence ID" value="PKS09309.1"/>
    <property type="molecule type" value="Genomic_DNA"/>
</dbReference>
<evidence type="ECO:0000256" key="1">
    <source>
        <dbReference type="ARBA" id="ARBA00004123"/>
    </source>
</evidence>
<keyword evidence="8" id="KW-0010">Activator</keyword>
<dbReference type="AlphaFoldDB" id="A0A2N3NA47"/>
<dbReference type="PANTHER" id="PTHR13208">
    <property type="entry name" value="MEDIATOR OF RNA POLYMERASE II TRANSCRIPTION SUBUNIT 4"/>
    <property type="match status" value="1"/>
</dbReference>
<evidence type="ECO:0000256" key="9">
    <source>
        <dbReference type="SAM" id="MobiDB-lite"/>
    </source>
</evidence>
<dbReference type="VEuPathDB" id="FungiDB:jhhlp_003923"/>
<dbReference type="FunCoup" id="A0A2N3NA47">
    <property type="interactions" value="208"/>
</dbReference>
<protein>
    <recommendedName>
        <fullName evidence="3 8">Mediator of RNA polymerase II transcription subunit 4</fullName>
    </recommendedName>
    <alternativeName>
        <fullName evidence="7 8">Mediator complex subunit 4</fullName>
    </alternativeName>
</protein>
<evidence type="ECO:0000256" key="5">
    <source>
        <dbReference type="ARBA" id="ARBA00023163"/>
    </source>
</evidence>
<keyword evidence="5 8" id="KW-0804">Transcription</keyword>
<evidence type="ECO:0000256" key="2">
    <source>
        <dbReference type="ARBA" id="ARBA00009626"/>
    </source>
</evidence>
<evidence type="ECO:0000256" key="3">
    <source>
        <dbReference type="ARBA" id="ARBA00020629"/>
    </source>
</evidence>
<dbReference type="GO" id="GO:0006357">
    <property type="term" value="P:regulation of transcription by RNA polymerase II"/>
    <property type="evidence" value="ECO:0007669"/>
    <property type="project" value="InterPro"/>
</dbReference>
<organism evidence="10 11">
    <name type="scientific">Lomentospora prolificans</name>
    <dbReference type="NCBI Taxonomy" id="41688"/>
    <lineage>
        <taxon>Eukaryota</taxon>
        <taxon>Fungi</taxon>
        <taxon>Dikarya</taxon>
        <taxon>Ascomycota</taxon>
        <taxon>Pezizomycotina</taxon>
        <taxon>Sordariomycetes</taxon>
        <taxon>Hypocreomycetidae</taxon>
        <taxon>Microascales</taxon>
        <taxon>Microascaceae</taxon>
        <taxon>Lomentospora</taxon>
    </lineage>
</organism>
<comment type="similarity">
    <text evidence="2 8">Belongs to the Mediator complex subunit 4 family.</text>
</comment>
<evidence type="ECO:0000256" key="6">
    <source>
        <dbReference type="ARBA" id="ARBA00023242"/>
    </source>
</evidence>
<sequence length="329" mass="37010">MDKAIDSRFERLERALAALIDSVAKYNPSATQARDLENADHELSQGLDEVQAHQNNYLRIQKLREESRALDDQIRECLTGLASTRKDVLSIQTTVFPTKPGYAFTYGELLNYARRISKTTMPPPGVTNGVVFPPSDGENRDMTPVLNGQGVAGSAAQTPSATQPATPLSQQPSELQSQQLTTSQITSLPENLSFHLNPHAGSLFFPWPLEDKIRSGALSSNQLLEEQGIDPKNYDPVAEEERKQREEEEKRQREEEERIRREEQERKVREERERAILERAKRREEEQAEGWRKSSVAGASSGQPTSSTAGPGEKKQFQFTSIDDMDDED</sequence>
<feature type="region of interest" description="Disordered" evidence="9">
    <location>
        <begin position="223"/>
        <end position="329"/>
    </location>
</feature>
<evidence type="ECO:0000256" key="4">
    <source>
        <dbReference type="ARBA" id="ARBA00023015"/>
    </source>
</evidence>
<dbReference type="Pfam" id="PF10018">
    <property type="entry name" value="Med4"/>
    <property type="match status" value="1"/>
</dbReference>
<evidence type="ECO:0000256" key="7">
    <source>
        <dbReference type="ARBA" id="ARBA00031257"/>
    </source>
</evidence>
<evidence type="ECO:0000256" key="8">
    <source>
        <dbReference type="RuleBase" id="RU364141"/>
    </source>
</evidence>
<dbReference type="OrthoDB" id="1929813at2759"/>